<feature type="region of interest" description="Disordered" evidence="1">
    <location>
        <begin position="1"/>
        <end position="44"/>
    </location>
</feature>
<evidence type="ECO:0000313" key="2">
    <source>
        <dbReference type="EMBL" id="GBN77368.1"/>
    </source>
</evidence>
<dbReference type="EMBL" id="BGPR01017818">
    <property type="protein sequence ID" value="GBN77368.1"/>
    <property type="molecule type" value="Genomic_DNA"/>
</dbReference>
<evidence type="ECO:0000313" key="3">
    <source>
        <dbReference type="Proteomes" id="UP000499080"/>
    </source>
</evidence>
<protein>
    <submittedName>
        <fullName evidence="2">Uncharacterized protein</fullName>
    </submittedName>
</protein>
<keyword evidence="3" id="KW-1185">Reference proteome</keyword>
<proteinExistence type="predicted"/>
<organism evidence="2 3">
    <name type="scientific">Araneus ventricosus</name>
    <name type="common">Orbweaver spider</name>
    <name type="synonym">Epeira ventricosa</name>
    <dbReference type="NCBI Taxonomy" id="182803"/>
    <lineage>
        <taxon>Eukaryota</taxon>
        <taxon>Metazoa</taxon>
        <taxon>Ecdysozoa</taxon>
        <taxon>Arthropoda</taxon>
        <taxon>Chelicerata</taxon>
        <taxon>Arachnida</taxon>
        <taxon>Araneae</taxon>
        <taxon>Araneomorphae</taxon>
        <taxon>Entelegynae</taxon>
        <taxon>Araneoidea</taxon>
        <taxon>Araneidae</taxon>
        <taxon>Araneus</taxon>
    </lineage>
</organism>
<sequence length="109" mass="11887">MTRTTPGLAPFSKLPHHIRQQFKDGESSVESSFESGTLQPKAETLSRPSTVLKLIATSQPLVFPVWAYVTGMSPRLSSTIPPPPTDSPDWNSQGSVNKGLPFVFMQMGN</sequence>
<name>A0A4Y2RNW1_ARAVE</name>
<comment type="caution">
    <text evidence="2">The sequence shown here is derived from an EMBL/GenBank/DDBJ whole genome shotgun (WGS) entry which is preliminary data.</text>
</comment>
<reference evidence="2 3" key="1">
    <citation type="journal article" date="2019" name="Sci. Rep.">
        <title>Orb-weaving spider Araneus ventricosus genome elucidates the spidroin gene catalogue.</title>
        <authorList>
            <person name="Kono N."/>
            <person name="Nakamura H."/>
            <person name="Ohtoshi R."/>
            <person name="Moran D.A.P."/>
            <person name="Shinohara A."/>
            <person name="Yoshida Y."/>
            <person name="Fujiwara M."/>
            <person name="Mori M."/>
            <person name="Tomita M."/>
            <person name="Arakawa K."/>
        </authorList>
    </citation>
    <scope>NUCLEOTIDE SEQUENCE [LARGE SCALE GENOMIC DNA]</scope>
</reference>
<feature type="region of interest" description="Disordered" evidence="1">
    <location>
        <begin position="78"/>
        <end position="97"/>
    </location>
</feature>
<dbReference type="AlphaFoldDB" id="A0A4Y2RNW1"/>
<evidence type="ECO:0000256" key="1">
    <source>
        <dbReference type="SAM" id="MobiDB-lite"/>
    </source>
</evidence>
<accession>A0A4Y2RNW1</accession>
<dbReference type="Proteomes" id="UP000499080">
    <property type="component" value="Unassembled WGS sequence"/>
</dbReference>
<gene>
    <name evidence="2" type="ORF">AVEN_192716_1</name>
</gene>